<dbReference type="AlphaFoldDB" id="A0A223HY13"/>
<reference evidence="1 2" key="1">
    <citation type="submission" date="2016-08" db="EMBL/GenBank/DDBJ databases">
        <title>A novel genetic cassette of butanologenic Thermoanaerobacterium thermosaccharolyticum that directly convert cellulose to butanol.</title>
        <authorList>
            <person name="Li T."/>
            <person name="He J."/>
        </authorList>
    </citation>
    <scope>NUCLEOTIDE SEQUENCE [LARGE SCALE GENOMIC DNA]</scope>
    <source>
        <strain evidence="1 2">TG57</strain>
    </source>
</reference>
<dbReference type="RefSeq" id="WP_094397181.1">
    <property type="nucleotide sequence ID" value="NZ_MINB01000010.1"/>
</dbReference>
<protein>
    <submittedName>
        <fullName evidence="1">Uncharacterized protein</fullName>
    </submittedName>
</protein>
<dbReference type="Proteomes" id="UP000214975">
    <property type="component" value="Chromosome"/>
</dbReference>
<organism evidence="1 2">
    <name type="scientific">Thermoanaerobacterium thermosaccharolyticum</name>
    <name type="common">Clostridium thermosaccharolyticum</name>
    <dbReference type="NCBI Taxonomy" id="1517"/>
    <lineage>
        <taxon>Bacteria</taxon>
        <taxon>Bacillati</taxon>
        <taxon>Bacillota</taxon>
        <taxon>Clostridia</taxon>
        <taxon>Thermoanaerobacterales</taxon>
        <taxon>Thermoanaerobacteraceae</taxon>
        <taxon>Thermoanaerobacterium</taxon>
    </lineage>
</organism>
<evidence type="ECO:0000313" key="2">
    <source>
        <dbReference type="Proteomes" id="UP000214975"/>
    </source>
</evidence>
<sequence>MNKKYISIMLIFIAVAFIVGFAVRTSFINANSVGVNDLEKFKIMRIGTISEDNLSLSNLINDSDVVVRGKALDEKMYLHGATMRQFKVDIVFKGDKDIKDTTVYIFEPSYFDFTHNLFYIYCGYNLMKDGEEYILFLKKWPYTNYLRYNPYYKNKNIYVLSHNNGIDKYSVNDHLLTKVVSDSQEYYGQISQYDFCGYSKDEVNKYNKVKSEVLNYFVQVK</sequence>
<evidence type="ECO:0000313" key="1">
    <source>
        <dbReference type="EMBL" id="AST57332.1"/>
    </source>
</evidence>
<accession>A0A223HY13</accession>
<proteinExistence type="predicted"/>
<name>A0A223HY13_THETR</name>
<dbReference type="EMBL" id="CP016893">
    <property type="protein sequence ID" value="AST57332.1"/>
    <property type="molecule type" value="Genomic_DNA"/>
</dbReference>
<gene>
    <name evidence="1" type="ORF">Thert_01250</name>
</gene>